<dbReference type="Proteomes" id="UP000268857">
    <property type="component" value="Unassembled WGS sequence"/>
</dbReference>
<dbReference type="OrthoDB" id="573488at2"/>
<evidence type="ECO:0000313" key="3">
    <source>
        <dbReference type="Proteomes" id="UP000268857"/>
    </source>
</evidence>
<reference evidence="2 3" key="1">
    <citation type="journal article" date="2019" name="Genome Biol. Evol.">
        <title>Day and night: Metabolic profiles and evolutionary relationships of six axenic non-marine cyanobacteria.</title>
        <authorList>
            <person name="Will S.E."/>
            <person name="Henke P."/>
            <person name="Boedeker C."/>
            <person name="Huang S."/>
            <person name="Brinkmann H."/>
            <person name="Rohde M."/>
            <person name="Jarek M."/>
            <person name="Friedl T."/>
            <person name="Seufert S."/>
            <person name="Schumacher M."/>
            <person name="Overmann J."/>
            <person name="Neumann-Schaal M."/>
            <person name="Petersen J."/>
        </authorList>
    </citation>
    <scope>NUCLEOTIDE SEQUENCE [LARGE SCALE GENOMIC DNA]</scope>
    <source>
        <strain evidence="2 3">PCC 6912</strain>
    </source>
</reference>
<comment type="caution">
    <text evidence="2">The sequence shown here is derived from an EMBL/GenBank/DDBJ whole genome shotgun (WGS) entry which is preliminary data.</text>
</comment>
<evidence type="ECO:0000259" key="1">
    <source>
        <dbReference type="Pfam" id="PF04755"/>
    </source>
</evidence>
<keyword evidence="3" id="KW-1185">Reference proteome</keyword>
<dbReference type="AlphaFoldDB" id="A0A433NQB5"/>
<dbReference type="EMBL" id="RSCJ01000002">
    <property type="protein sequence ID" value="RUR86025.1"/>
    <property type="molecule type" value="Genomic_DNA"/>
</dbReference>
<dbReference type="Pfam" id="PF04755">
    <property type="entry name" value="PAP_fibrillin"/>
    <property type="match status" value="1"/>
</dbReference>
<proteinExistence type="predicted"/>
<dbReference type="InterPro" id="IPR039633">
    <property type="entry name" value="PAP"/>
</dbReference>
<evidence type="ECO:0000313" key="2">
    <source>
        <dbReference type="EMBL" id="RUR86025.1"/>
    </source>
</evidence>
<dbReference type="InterPro" id="IPR006843">
    <property type="entry name" value="PAP/fibrillin_dom"/>
</dbReference>
<protein>
    <recommendedName>
        <fullName evidence="1">Plastid lipid-associated protein/fibrillin conserved domain-containing protein</fullName>
    </recommendedName>
</protein>
<sequence>MPFSLTINKVNSHKATRSGLIKAIHYKKENIQPLNNRLFLKEKLQAKLEEIQINRDGSPVTNLKLDKTTVTEIEQLTRELESFNPHPSPLLYATSLLEGAWQLQYSTAREIRSLASLPLGLKVGKVYQVIDTANKLFFNLAKVKHSFGLVSGYVKVTASFEPATEDLSPPPNKRINVYFDKRYLSIEKIIGINTPQFNPFKVSSANNPTGRVATLDITYLDETLRIGRGGDGSLFILTKSNDFPDNANSI</sequence>
<gene>
    <name evidence="2" type="ORF">PCC6912_08500</name>
</gene>
<organism evidence="2 3">
    <name type="scientific">Chlorogloeopsis fritschii PCC 6912</name>
    <dbReference type="NCBI Taxonomy" id="211165"/>
    <lineage>
        <taxon>Bacteria</taxon>
        <taxon>Bacillati</taxon>
        <taxon>Cyanobacteriota</taxon>
        <taxon>Cyanophyceae</taxon>
        <taxon>Nostocales</taxon>
        <taxon>Chlorogloeopsidaceae</taxon>
        <taxon>Chlorogloeopsis</taxon>
    </lineage>
</organism>
<dbReference type="STRING" id="211165.GCA_000317285_01244"/>
<name>A0A433NQB5_CHLFR</name>
<dbReference type="PANTHER" id="PTHR31906">
    <property type="entry name" value="PLASTID-LIPID-ASSOCIATED PROTEIN 4, CHLOROPLASTIC-RELATED"/>
    <property type="match status" value="1"/>
</dbReference>
<accession>A0A433NQB5</accession>
<feature type="domain" description="Plastid lipid-associated protein/fibrillin conserved" evidence="1">
    <location>
        <begin position="66"/>
        <end position="237"/>
    </location>
</feature>